<dbReference type="RefSeq" id="XP_005187990.2">
    <property type="nucleotide sequence ID" value="XM_005187933.4"/>
</dbReference>
<reference evidence="16" key="1">
    <citation type="submission" date="2020-05" db="UniProtKB">
        <authorList>
            <consortium name="EnsemblMetazoa"/>
        </authorList>
    </citation>
    <scope>IDENTIFICATION</scope>
    <source>
        <strain evidence="16">Aabys</strain>
    </source>
</reference>
<feature type="transmembrane region" description="Helical" evidence="15">
    <location>
        <begin position="440"/>
        <end position="457"/>
    </location>
</feature>
<feature type="compositionally biased region" description="Low complexity" evidence="14">
    <location>
        <begin position="629"/>
        <end position="642"/>
    </location>
</feature>
<evidence type="ECO:0000256" key="1">
    <source>
        <dbReference type="ARBA" id="ARBA00004651"/>
    </source>
</evidence>
<dbReference type="GO" id="GO:0005886">
    <property type="term" value="C:plasma membrane"/>
    <property type="evidence" value="ECO:0007669"/>
    <property type="project" value="UniProtKB-SubCell"/>
</dbReference>
<feature type="transmembrane region" description="Helical" evidence="15">
    <location>
        <begin position="408"/>
        <end position="433"/>
    </location>
</feature>
<feature type="transmembrane region" description="Helical" evidence="15">
    <location>
        <begin position="80"/>
        <end position="102"/>
    </location>
</feature>
<keyword evidence="11" id="KW-0739">Sodium transport</keyword>
<evidence type="ECO:0000256" key="13">
    <source>
        <dbReference type="RuleBase" id="RU362091"/>
    </source>
</evidence>
<gene>
    <name evidence="16" type="primary">101893997</name>
</gene>
<evidence type="ECO:0000256" key="12">
    <source>
        <dbReference type="ARBA" id="ARBA00036099"/>
    </source>
</evidence>
<dbReference type="GO" id="GO:0098660">
    <property type="term" value="P:inorganic ion transmembrane transport"/>
    <property type="evidence" value="ECO:0007669"/>
    <property type="project" value="UniProtKB-ARBA"/>
</dbReference>
<dbReference type="STRING" id="7370.A0A1I8M662"/>
<keyword evidence="5 15" id="KW-0812">Transmembrane</keyword>
<feature type="transmembrane region" description="Helical" evidence="15">
    <location>
        <begin position="6"/>
        <end position="26"/>
    </location>
</feature>
<evidence type="ECO:0000256" key="11">
    <source>
        <dbReference type="ARBA" id="ARBA00023201"/>
    </source>
</evidence>
<feature type="transmembrane region" description="Helical" evidence="15">
    <location>
        <begin position="236"/>
        <end position="253"/>
    </location>
</feature>
<keyword evidence="3" id="KW-0813">Transport</keyword>
<dbReference type="PANTHER" id="PTHR42985:SF40">
    <property type="entry name" value="LD47995P-RELATED"/>
    <property type="match status" value="1"/>
</dbReference>
<dbReference type="AlphaFoldDB" id="A0A1I8M662"/>
<feature type="transmembrane region" description="Helical" evidence="15">
    <location>
        <begin position="150"/>
        <end position="172"/>
    </location>
</feature>
<feature type="transmembrane region" description="Helical" evidence="15">
    <location>
        <begin position="123"/>
        <end position="144"/>
    </location>
</feature>
<dbReference type="GO" id="GO:0006814">
    <property type="term" value="P:sodium ion transport"/>
    <property type="evidence" value="ECO:0007669"/>
    <property type="project" value="UniProtKB-KW"/>
</dbReference>
<feature type="region of interest" description="Disordered" evidence="14">
    <location>
        <begin position="616"/>
        <end position="674"/>
    </location>
</feature>
<protein>
    <recommendedName>
        <fullName evidence="17">Sodium:solute symporter family protein</fullName>
    </recommendedName>
</protein>
<evidence type="ECO:0000256" key="15">
    <source>
        <dbReference type="SAM" id="Phobius"/>
    </source>
</evidence>
<evidence type="ECO:0000256" key="2">
    <source>
        <dbReference type="ARBA" id="ARBA00006434"/>
    </source>
</evidence>
<evidence type="ECO:0000256" key="4">
    <source>
        <dbReference type="ARBA" id="ARBA00022475"/>
    </source>
</evidence>
<dbReference type="PROSITE" id="PS00456">
    <property type="entry name" value="NA_SOLUT_SYMP_1"/>
    <property type="match status" value="1"/>
</dbReference>
<dbReference type="GO" id="GO:0015293">
    <property type="term" value="F:symporter activity"/>
    <property type="evidence" value="ECO:0007669"/>
    <property type="project" value="TreeGrafter"/>
</dbReference>
<dbReference type="Gene3D" id="1.20.1730.10">
    <property type="entry name" value="Sodium/glucose cotransporter"/>
    <property type="match status" value="1"/>
</dbReference>
<keyword evidence="10" id="KW-0325">Glycoprotein</keyword>
<dbReference type="NCBIfam" id="TIGR00813">
    <property type="entry name" value="sss"/>
    <property type="match status" value="1"/>
</dbReference>
<dbReference type="GO" id="GO:0015075">
    <property type="term" value="F:monoatomic ion transmembrane transporter activity"/>
    <property type="evidence" value="ECO:0007669"/>
    <property type="project" value="UniProtKB-ARBA"/>
</dbReference>
<evidence type="ECO:0000256" key="14">
    <source>
        <dbReference type="SAM" id="MobiDB-lite"/>
    </source>
</evidence>
<dbReference type="eggNOG" id="KOG2349">
    <property type="taxonomic scope" value="Eukaryota"/>
</dbReference>
<keyword evidence="9 15" id="KW-0472">Membrane</keyword>
<comment type="catalytic activity">
    <reaction evidence="12">
        <text>iodide(out) + 2 Na(+)(out) = iodide(in) + 2 Na(+)(in)</text>
        <dbReference type="Rhea" id="RHEA:71207"/>
        <dbReference type="ChEBI" id="CHEBI:16382"/>
        <dbReference type="ChEBI" id="CHEBI:29101"/>
    </reaction>
</comment>
<dbReference type="CDD" id="cd11492">
    <property type="entry name" value="SLC5sbd_NIS-SMVT"/>
    <property type="match status" value="1"/>
</dbReference>
<dbReference type="VEuPathDB" id="VectorBase:MDOA001634"/>
<keyword evidence="6 15" id="KW-1133">Transmembrane helix</keyword>
<dbReference type="PANTHER" id="PTHR42985">
    <property type="entry name" value="SODIUM-COUPLED MONOCARBOXYLATE TRANSPORTER"/>
    <property type="match status" value="1"/>
</dbReference>
<dbReference type="Pfam" id="PF00474">
    <property type="entry name" value="SSF"/>
    <property type="match status" value="1"/>
</dbReference>
<dbReference type="InterPro" id="IPR018212">
    <property type="entry name" value="Na/solute_symporter_CS"/>
</dbReference>
<feature type="transmembrane region" description="Helical" evidence="15">
    <location>
        <begin position="510"/>
        <end position="532"/>
    </location>
</feature>
<comment type="subcellular location">
    <subcellularLocation>
        <location evidence="1">Cell membrane</location>
        <topology evidence="1">Multi-pass membrane protein</topology>
    </subcellularLocation>
</comment>
<name>A0A1I8M662_MUSDO</name>
<organism evidence="16">
    <name type="scientific">Musca domestica</name>
    <name type="common">House fly</name>
    <dbReference type="NCBI Taxonomy" id="7370"/>
    <lineage>
        <taxon>Eukaryota</taxon>
        <taxon>Metazoa</taxon>
        <taxon>Ecdysozoa</taxon>
        <taxon>Arthropoda</taxon>
        <taxon>Hexapoda</taxon>
        <taxon>Insecta</taxon>
        <taxon>Pterygota</taxon>
        <taxon>Neoptera</taxon>
        <taxon>Endopterygota</taxon>
        <taxon>Diptera</taxon>
        <taxon>Brachycera</taxon>
        <taxon>Muscomorpha</taxon>
        <taxon>Muscoidea</taxon>
        <taxon>Muscidae</taxon>
        <taxon>Musca</taxon>
    </lineage>
</organism>
<dbReference type="OrthoDB" id="6132759at2759"/>
<dbReference type="InterPro" id="IPR051163">
    <property type="entry name" value="Sodium:Solute_Symporter_SSF"/>
</dbReference>
<keyword evidence="4" id="KW-1003">Cell membrane</keyword>
<keyword evidence="8" id="KW-0406">Ion transport</keyword>
<keyword evidence="7" id="KW-0915">Sodium</keyword>
<feature type="compositionally biased region" description="Polar residues" evidence="14">
    <location>
        <begin position="657"/>
        <end position="667"/>
    </location>
</feature>
<dbReference type="InterPro" id="IPR001734">
    <property type="entry name" value="Na/solute_symporter"/>
</dbReference>
<evidence type="ECO:0000256" key="7">
    <source>
        <dbReference type="ARBA" id="ARBA00023053"/>
    </source>
</evidence>
<feature type="transmembrane region" description="Helical" evidence="15">
    <location>
        <begin position="274"/>
        <end position="299"/>
    </location>
</feature>
<evidence type="ECO:0000256" key="3">
    <source>
        <dbReference type="ARBA" id="ARBA00022448"/>
    </source>
</evidence>
<dbReference type="EnsemblMetazoa" id="MDOA001634-RA">
    <property type="protein sequence ID" value="MDOA001634-PA"/>
    <property type="gene ID" value="MDOA001634"/>
</dbReference>
<dbReference type="InterPro" id="IPR038377">
    <property type="entry name" value="Na/Glc_symporter_sf"/>
</dbReference>
<evidence type="ECO:0000256" key="6">
    <source>
        <dbReference type="ARBA" id="ARBA00022989"/>
    </source>
</evidence>
<feature type="transmembrane region" description="Helical" evidence="15">
    <location>
        <begin position="184"/>
        <end position="203"/>
    </location>
</feature>
<evidence type="ECO:0000256" key="9">
    <source>
        <dbReference type="ARBA" id="ARBA00023136"/>
    </source>
</evidence>
<feature type="transmembrane region" description="Helical" evidence="15">
    <location>
        <begin position="380"/>
        <end position="402"/>
    </location>
</feature>
<accession>A0A1I8M662</accession>
<comment type="similarity">
    <text evidence="2 13">Belongs to the sodium:solute symporter (SSF) (TC 2.A.21) family.</text>
</comment>
<evidence type="ECO:0000256" key="8">
    <source>
        <dbReference type="ARBA" id="ARBA00023065"/>
    </source>
</evidence>
<dbReference type="PROSITE" id="PS50283">
    <property type="entry name" value="NA_SOLUT_SYMP_3"/>
    <property type="match status" value="1"/>
</dbReference>
<sequence>MAQFGPWDYTILAIVLLVSAAIGVYYRFTGGKQKTTREYLLADRSMSVVPVAFSLMASFMSAVTLLGVSAENYQYGTQFVIINLSYVVGTPVAAYLILPVFYRLKTASVYEYLELRFGYAARLCASLAFSLQMILYMGIVLYAPALALEAVTGLNLVFSIIIVGVVCTFYATVGGMKAVLVTDIFQSLLMFASIFAIIISAAIKAEGLEEIWNTAKEGGRLEFFNFSVDPTKRHTFITQMIGGLATYLAIYGVNQTQVQRLLSVRTLKESGRALWWSLPILILLSVTTCFSGLCMYYYYKTCDPLLEGRITSRDQLMPLFVVDTMGHIPGISGLFVSGMFSASLSTISSAISSLAAVTLEDYIKPLVSYRKKEELSDAQTTFYSKLLSIIYGGVCLGLAFLAGSMGGLLQAALSIFGIIGGPLLGLFTLGMYFQKANQKGALTGLALSLAFSFWIGFGQPRPPIPSLPLETDGCPATATTTTSHIKEIFNPAFEMRKEDSDYFYLYRVSYMWYAVCGFLISVVIGWLSSWVFEKLHWASNEKIYTDSSRTVIKYDLFVPPIAKRIRQRQMPLVVVTASSEIGGNSSRTPSFVEEENGGNLNKAYSHSTELNAIEANESGGDESKTEQVSASRKSSTSSGKGSMEAIPEEQEQQPQQMNGSIKSGANENQEKSIK</sequence>
<evidence type="ECO:0000313" key="16">
    <source>
        <dbReference type="EnsemblMetazoa" id="MDOA001634-PA"/>
    </source>
</evidence>
<evidence type="ECO:0000256" key="10">
    <source>
        <dbReference type="ARBA" id="ARBA00023180"/>
    </source>
</evidence>
<proteinExistence type="inferred from homology"/>
<dbReference type="VEuPathDB" id="VectorBase:MDOMA2_013401"/>
<feature type="transmembrane region" description="Helical" evidence="15">
    <location>
        <begin position="47"/>
        <end position="68"/>
    </location>
</feature>
<evidence type="ECO:0000256" key="5">
    <source>
        <dbReference type="ARBA" id="ARBA00022692"/>
    </source>
</evidence>
<dbReference type="KEGG" id="mde:101893997"/>
<evidence type="ECO:0008006" key="17">
    <source>
        <dbReference type="Google" id="ProtNLM"/>
    </source>
</evidence>